<reference evidence="1" key="1">
    <citation type="submission" date="2021-06" db="EMBL/GenBank/DDBJ databases">
        <authorList>
            <person name="Kallberg Y."/>
            <person name="Tangrot J."/>
            <person name="Rosling A."/>
        </authorList>
    </citation>
    <scope>NUCLEOTIDE SEQUENCE</scope>
    <source>
        <strain evidence="1">IL203A</strain>
    </source>
</reference>
<gene>
    <name evidence="1" type="ORF">DHETER_LOCUS14680</name>
</gene>
<dbReference type="EMBL" id="CAJVPU010046498">
    <property type="protein sequence ID" value="CAG8751726.1"/>
    <property type="molecule type" value="Genomic_DNA"/>
</dbReference>
<organism evidence="1 2">
    <name type="scientific">Dentiscutata heterogama</name>
    <dbReference type="NCBI Taxonomy" id="1316150"/>
    <lineage>
        <taxon>Eukaryota</taxon>
        <taxon>Fungi</taxon>
        <taxon>Fungi incertae sedis</taxon>
        <taxon>Mucoromycota</taxon>
        <taxon>Glomeromycotina</taxon>
        <taxon>Glomeromycetes</taxon>
        <taxon>Diversisporales</taxon>
        <taxon>Gigasporaceae</taxon>
        <taxon>Dentiscutata</taxon>
    </lineage>
</organism>
<evidence type="ECO:0000313" key="2">
    <source>
        <dbReference type="Proteomes" id="UP000789702"/>
    </source>
</evidence>
<sequence length="169" mass="19727">LMEVKNSNKKSDHVICPFQNLYDILEKIHSNTQQHSGSKKTYEAISNQFAYIPRSFVELYVSRYTQCCIKRSFLAPIIGKTIVSKKLLQRVQVNLVLFEKYSDNEYKYIAHLCNHFTRFSWTCPLRTKEASEVAIFLFSVFIVFGPPYILQSDNSQEFTAQIIHELICL</sequence>
<proteinExistence type="predicted"/>
<comment type="caution">
    <text evidence="1">The sequence shown here is derived from an EMBL/GenBank/DDBJ whole genome shotgun (WGS) entry which is preliminary data.</text>
</comment>
<evidence type="ECO:0000313" key="1">
    <source>
        <dbReference type="EMBL" id="CAG8751726.1"/>
    </source>
</evidence>
<accession>A0ACA9QH50</accession>
<keyword evidence="2" id="KW-1185">Reference proteome</keyword>
<dbReference type="Proteomes" id="UP000789702">
    <property type="component" value="Unassembled WGS sequence"/>
</dbReference>
<feature type="non-terminal residue" evidence="1">
    <location>
        <position position="1"/>
    </location>
</feature>
<protein>
    <submittedName>
        <fullName evidence="1">7292_t:CDS:1</fullName>
    </submittedName>
</protein>
<name>A0ACA9QH50_9GLOM</name>